<comment type="cofactor">
    <cofactor evidence="1">
        <name>Zn(2+)</name>
        <dbReference type="ChEBI" id="CHEBI:29105"/>
    </cofactor>
</comment>
<dbReference type="Pfam" id="PF02244">
    <property type="entry name" value="Propep_M14"/>
    <property type="match status" value="1"/>
</dbReference>
<dbReference type="InterPro" id="IPR035914">
    <property type="entry name" value="Sperma_CUB_dom_sf"/>
</dbReference>
<evidence type="ECO:0000259" key="17">
    <source>
        <dbReference type="PROSITE" id="PS01180"/>
    </source>
</evidence>
<keyword evidence="20" id="KW-1185">Reference proteome</keyword>
<evidence type="ECO:0000256" key="5">
    <source>
        <dbReference type="ARBA" id="ARBA00022645"/>
    </source>
</evidence>
<evidence type="ECO:0000256" key="10">
    <source>
        <dbReference type="ARBA" id="ARBA00022833"/>
    </source>
</evidence>
<dbReference type="InterPro" id="IPR057246">
    <property type="entry name" value="CARBOXYPEPT_ZN_1"/>
</dbReference>
<dbReference type="FunFam" id="3.40.630.10:FF:000040">
    <property type="entry name" value="zinc carboxypeptidase"/>
    <property type="match status" value="1"/>
</dbReference>
<accession>A0A226E8G8</accession>
<reference evidence="19 20" key="1">
    <citation type="submission" date="2015-12" db="EMBL/GenBank/DDBJ databases">
        <title>The genome of Folsomia candida.</title>
        <authorList>
            <person name="Faddeeva A."/>
            <person name="Derks M.F."/>
            <person name="Anvar Y."/>
            <person name="Smit S."/>
            <person name="Van Straalen N."/>
            <person name="Roelofs D."/>
        </authorList>
    </citation>
    <scope>NUCLEOTIDE SEQUENCE [LARGE SCALE GENOMIC DNA]</scope>
    <source>
        <strain evidence="19 20">VU population</strain>
        <tissue evidence="19">Whole body</tissue>
    </source>
</reference>
<dbReference type="PROSITE" id="PS01180">
    <property type="entry name" value="CUB"/>
    <property type="match status" value="1"/>
</dbReference>
<evidence type="ECO:0000256" key="1">
    <source>
        <dbReference type="ARBA" id="ARBA00001947"/>
    </source>
</evidence>
<dbReference type="Gene3D" id="3.30.70.340">
    <property type="entry name" value="Metallocarboxypeptidase-like"/>
    <property type="match status" value="1"/>
</dbReference>
<evidence type="ECO:0000256" key="3">
    <source>
        <dbReference type="ARBA" id="ARBA00005988"/>
    </source>
</evidence>
<keyword evidence="7" id="KW-0479">Metal-binding</keyword>
<keyword evidence="12" id="KW-1015">Disulfide bond</keyword>
<dbReference type="AlphaFoldDB" id="A0A226E8G8"/>
<evidence type="ECO:0000256" key="7">
    <source>
        <dbReference type="ARBA" id="ARBA00022723"/>
    </source>
</evidence>
<keyword evidence="5 19" id="KW-0121">Carboxypeptidase</keyword>
<dbReference type="SUPFAM" id="SSF54897">
    <property type="entry name" value="Protease propeptides/inhibitors"/>
    <property type="match status" value="1"/>
</dbReference>
<dbReference type="Pfam" id="PF00246">
    <property type="entry name" value="Peptidase_M14"/>
    <property type="match status" value="1"/>
</dbReference>
<evidence type="ECO:0000313" key="20">
    <source>
        <dbReference type="Proteomes" id="UP000198287"/>
    </source>
</evidence>
<dbReference type="SUPFAM" id="SSF53187">
    <property type="entry name" value="Zn-dependent exopeptidases"/>
    <property type="match status" value="1"/>
</dbReference>
<dbReference type="PANTHER" id="PTHR11705">
    <property type="entry name" value="PROTEASE FAMILY M14 CARBOXYPEPTIDASE A,B"/>
    <property type="match status" value="1"/>
</dbReference>
<evidence type="ECO:0000256" key="14">
    <source>
        <dbReference type="PROSITE-ProRule" id="PRU00059"/>
    </source>
</evidence>
<dbReference type="CDD" id="cd03860">
    <property type="entry name" value="M14_CP_A-B_like"/>
    <property type="match status" value="1"/>
</dbReference>
<evidence type="ECO:0000256" key="13">
    <source>
        <dbReference type="ARBA" id="ARBA00057299"/>
    </source>
</evidence>
<evidence type="ECO:0000256" key="4">
    <source>
        <dbReference type="ARBA" id="ARBA00022525"/>
    </source>
</evidence>
<dbReference type="OrthoDB" id="3626597at2759"/>
<comment type="subcellular location">
    <subcellularLocation>
        <location evidence="2">Secreted</location>
    </subcellularLocation>
</comment>
<dbReference type="EMBL" id="LNIX01000005">
    <property type="protein sequence ID" value="OXA53588.1"/>
    <property type="molecule type" value="Genomic_DNA"/>
</dbReference>
<name>A0A226E8G8_FOLCA</name>
<comment type="caution">
    <text evidence="19">The sequence shown here is derived from an EMBL/GenBank/DDBJ whole genome shotgun (WGS) entry which is preliminary data.</text>
</comment>
<sequence length="662" mass="72011">MKVAIFVALTLVVLTSGSQTGLRHFKGYQVISALATTREQLDALRVLYFINDYDFWTSPNGLGATDIMAAPELIPQLVQLLTEKGIEFAIKFDDVEKLVEDERIANAKASIGRIDWTSYQPYDSIVQFLTTINSNIATVSVIGQTTEGRDIHVVKFSSGGPPKKSILIDSNIHAREWIAGATGTWIINELLTNSANYTAILQEVDIYVIPMINADGYEYTWTSDRMWRKTRSVNAGSSCMGCDPNRNFPFQWAGESTSSDPCTDIYHGSAPLTEPETQAIDRFVRESEAAGVEFYAYASLHSYSNLWLIPWGYTTGMYPPDFPSLLSLGQDAVAALQAVSGTIYQAGQGADILYGADGTSYDWAKNHGIKYSCTIEMRGNSFVLPPEQIIPNALEVWAALKVLIQRVIETVPVEEDPTPVETVTTCGGDIEASSAAINFQLDTDIPPGQSCVWIVKPNFESTRVRLVSSGLLAGSGIYFTELNTYSGTPGEQVQIANIGQDYTIRGNFFLVTLTVTVGANKGFSLEWYSSGLAGGAPSFSGFASLTTPTGSYSYPVGGGEYGNSENALFIINPALAGLMMKRAFTALTLPRQGTRTLDVENDSTCSYDAVSVLSWQNNQYTQITRFCGTSLPAPFNLPTGLAFVTFKSDSSVTGTGFTFTWA</sequence>
<dbReference type="PROSITE" id="PS00132">
    <property type="entry name" value="CARBOXYPEPT_ZN_1"/>
    <property type="match status" value="1"/>
</dbReference>
<evidence type="ECO:0000259" key="18">
    <source>
        <dbReference type="PROSITE" id="PS52035"/>
    </source>
</evidence>
<evidence type="ECO:0000256" key="15">
    <source>
        <dbReference type="PROSITE-ProRule" id="PRU01379"/>
    </source>
</evidence>
<dbReference type="GO" id="GO:0004181">
    <property type="term" value="F:metallocarboxypeptidase activity"/>
    <property type="evidence" value="ECO:0007669"/>
    <property type="project" value="InterPro"/>
</dbReference>
<organism evidence="19 20">
    <name type="scientific">Folsomia candida</name>
    <name type="common">Springtail</name>
    <dbReference type="NCBI Taxonomy" id="158441"/>
    <lineage>
        <taxon>Eukaryota</taxon>
        <taxon>Metazoa</taxon>
        <taxon>Ecdysozoa</taxon>
        <taxon>Arthropoda</taxon>
        <taxon>Hexapoda</taxon>
        <taxon>Collembola</taxon>
        <taxon>Entomobryomorpha</taxon>
        <taxon>Isotomoidea</taxon>
        <taxon>Isotomidae</taxon>
        <taxon>Proisotominae</taxon>
        <taxon>Folsomia</taxon>
    </lineage>
</organism>
<evidence type="ECO:0000313" key="19">
    <source>
        <dbReference type="EMBL" id="OXA53588.1"/>
    </source>
</evidence>
<protein>
    <submittedName>
        <fullName evidence="19">Carboxypeptidase B</fullName>
    </submittedName>
</protein>
<dbReference type="PROSITE" id="PS00133">
    <property type="entry name" value="CARBOXYPEPT_ZN_2"/>
    <property type="match status" value="1"/>
</dbReference>
<comment type="similarity">
    <text evidence="3 15">Belongs to the peptidase M14 family.</text>
</comment>
<gene>
    <name evidence="19" type="ORF">Fcan01_11849</name>
</gene>
<evidence type="ECO:0000256" key="16">
    <source>
        <dbReference type="SAM" id="SignalP"/>
    </source>
</evidence>
<keyword evidence="11" id="KW-0482">Metalloprotease</keyword>
<feature type="signal peptide" evidence="16">
    <location>
        <begin position="1"/>
        <end position="17"/>
    </location>
</feature>
<dbReference type="SMART" id="SM00631">
    <property type="entry name" value="Zn_pept"/>
    <property type="match status" value="1"/>
</dbReference>
<comment type="function">
    <text evidence="13">Involved in the digestion of the blood meal.</text>
</comment>
<feature type="domain" description="Peptidase M14" evidence="18">
    <location>
        <begin position="115"/>
        <end position="407"/>
    </location>
</feature>
<dbReference type="PANTHER" id="PTHR11705:SF91">
    <property type="entry name" value="FI01817P-RELATED"/>
    <property type="match status" value="1"/>
</dbReference>
<evidence type="ECO:0000256" key="11">
    <source>
        <dbReference type="ARBA" id="ARBA00023049"/>
    </source>
</evidence>
<feature type="chain" id="PRO_5012081810" evidence="16">
    <location>
        <begin position="18"/>
        <end position="662"/>
    </location>
</feature>
<dbReference type="CDD" id="cd00041">
    <property type="entry name" value="CUB"/>
    <property type="match status" value="1"/>
</dbReference>
<dbReference type="GO" id="GO:0008270">
    <property type="term" value="F:zinc ion binding"/>
    <property type="evidence" value="ECO:0007669"/>
    <property type="project" value="InterPro"/>
</dbReference>
<dbReference type="SUPFAM" id="SSF49854">
    <property type="entry name" value="Spermadhesin, CUB domain"/>
    <property type="match status" value="1"/>
</dbReference>
<keyword evidence="4" id="KW-0964">Secreted</keyword>
<dbReference type="Gene3D" id="3.40.630.10">
    <property type="entry name" value="Zn peptidases"/>
    <property type="match status" value="1"/>
</dbReference>
<dbReference type="Proteomes" id="UP000198287">
    <property type="component" value="Unassembled WGS sequence"/>
</dbReference>
<keyword evidence="6" id="KW-0645">Protease</keyword>
<evidence type="ECO:0000256" key="8">
    <source>
        <dbReference type="ARBA" id="ARBA00022729"/>
    </source>
</evidence>
<evidence type="ECO:0000256" key="9">
    <source>
        <dbReference type="ARBA" id="ARBA00022801"/>
    </source>
</evidence>
<keyword evidence="10" id="KW-0862">Zinc</keyword>
<keyword evidence="8 16" id="KW-0732">Signal</keyword>
<dbReference type="InterPro" id="IPR036990">
    <property type="entry name" value="M14A-like_propep"/>
</dbReference>
<dbReference type="GO" id="GO:0006508">
    <property type="term" value="P:proteolysis"/>
    <property type="evidence" value="ECO:0007669"/>
    <property type="project" value="UniProtKB-KW"/>
</dbReference>
<keyword evidence="9" id="KW-0378">Hydrolase</keyword>
<evidence type="ECO:0000256" key="2">
    <source>
        <dbReference type="ARBA" id="ARBA00004613"/>
    </source>
</evidence>
<dbReference type="InterPro" id="IPR000834">
    <property type="entry name" value="Peptidase_M14"/>
</dbReference>
<comment type="caution">
    <text evidence="14">Lacks conserved residue(s) required for the propagation of feature annotation.</text>
</comment>
<dbReference type="InterPro" id="IPR000859">
    <property type="entry name" value="CUB_dom"/>
</dbReference>
<dbReference type="PROSITE" id="PS52035">
    <property type="entry name" value="PEPTIDASE_M14"/>
    <property type="match status" value="1"/>
</dbReference>
<dbReference type="PRINTS" id="PR00765">
    <property type="entry name" value="CRBOXYPTASEA"/>
</dbReference>
<feature type="domain" description="CUB" evidence="17">
    <location>
        <begin position="533"/>
        <end position="662"/>
    </location>
</feature>
<evidence type="ECO:0000256" key="6">
    <source>
        <dbReference type="ARBA" id="ARBA00022670"/>
    </source>
</evidence>
<dbReference type="Pfam" id="PF00431">
    <property type="entry name" value="CUB"/>
    <property type="match status" value="1"/>
</dbReference>
<dbReference type="GO" id="GO:0005615">
    <property type="term" value="C:extracellular space"/>
    <property type="evidence" value="ECO:0007669"/>
    <property type="project" value="TreeGrafter"/>
</dbReference>
<evidence type="ECO:0000256" key="12">
    <source>
        <dbReference type="ARBA" id="ARBA00023157"/>
    </source>
</evidence>
<dbReference type="SMART" id="SM00042">
    <property type="entry name" value="CUB"/>
    <property type="match status" value="1"/>
</dbReference>
<dbReference type="InterPro" id="IPR003146">
    <property type="entry name" value="M14A_act_pep"/>
</dbReference>
<dbReference type="Gene3D" id="2.60.120.290">
    <property type="entry name" value="Spermadhesin, CUB domain"/>
    <property type="match status" value="1"/>
</dbReference>
<feature type="active site" description="Proton donor/acceptor" evidence="15">
    <location>
        <position position="376"/>
    </location>
</feature>
<proteinExistence type="inferred from homology"/>
<dbReference type="InterPro" id="IPR057247">
    <property type="entry name" value="CARBOXYPEPT_ZN_2"/>
</dbReference>